<dbReference type="AlphaFoldDB" id="A0A7D9HKL6"/>
<evidence type="ECO:0000313" key="3">
    <source>
        <dbReference type="EMBL" id="CAB3985121.1"/>
    </source>
</evidence>
<keyword evidence="2" id="KW-1133">Transmembrane helix</keyword>
<keyword evidence="2" id="KW-0812">Transmembrane</keyword>
<accession>A0A7D9HKL6</accession>
<evidence type="ECO:0000313" key="4">
    <source>
        <dbReference type="Proteomes" id="UP001152795"/>
    </source>
</evidence>
<name>A0A7D9HKL6_PARCT</name>
<protein>
    <submittedName>
        <fullName evidence="3">Uncharacterized protein</fullName>
    </submittedName>
</protein>
<proteinExistence type="predicted"/>
<dbReference type="EMBL" id="CACRXK020000830">
    <property type="protein sequence ID" value="CAB3985121.1"/>
    <property type="molecule type" value="Genomic_DNA"/>
</dbReference>
<evidence type="ECO:0000256" key="2">
    <source>
        <dbReference type="SAM" id="Phobius"/>
    </source>
</evidence>
<gene>
    <name evidence="3" type="ORF">PACLA_8A009713</name>
</gene>
<feature type="transmembrane region" description="Helical" evidence="2">
    <location>
        <begin position="6"/>
        <end position="27"/>
    </location>
</feature>
<evidence type="ECO:0000256" key="1">
    <source>
        <dbReference type="SAM" id="MobiDB-lite"/>
    </source>
</evidence>
<comment type="caution">
    <text evidence="3">The sequence shown here is derived from an EMBL/GenBank/DDBJ whole genome shotgun (WGS) entry which is preliminary data.</text>
</comment>
<sequence length="137" mass="15433">MKWGVYVLSAIISCFIVLLLAVIFMLFKYRKKLKESSYSPVDKRSINFESCVGGAKKPYIERLAQYLLGYSDAEVEDGTDDDYDDIEVNRGLTKLVPIQPSSESDGEYHASTSAHVIRPRTQSYQNNTTTAPQVGRQ</sequence>
<keyword evidence="4" id="KW-1185">Reference proteome</keyword>
<dbReference type="Proteomes" id="UP001152795">
    <property type="component" value="Unassembled WGS sequence"/>
</dbReference>
<keyword evidence="2" id="KW-0472">Membrane</keyword>
<feature type="region of interest" description="Disordered" evidence="1">
    <location>
        <begin position="97"/>
        <end position="137"/>
    </location>
</feature>
<reference evidence="3" key="1">
    <citation type="submission" date="2020-04" db="EMBL/GenBank/DDBJ databases">
        <authorList>
            <person name="Alioto T."/>
            <person name="Alioto T."/>
            <person name="Gomez Garrido J."/>
        </authorList>
    </citation>
    <scope>NUCLEOTIDE SEQUENCE</scope>
    <source>
        <strain evidence="3">A484AB</strain>
    </source>
</reference>
<feature type="compositionally biased region" description="Polar residues" evidence="1">
    <location>
        <begin position="110"/>
        <end position="137"/>
    </location>
</feature>
<organism evidence="3 4">
    <name type="scientific">Paramuricea clavata</name>
    <name type="common">Red gorgonian</name>
    <name type="synonym">Violescent sea-whip</name>
    <dbReference type="NCBI Taxonomy" id="317549"/>
    <lineage>
        <taxon>Eukaryota</taxon>
        <taxon>Metazoa</taxon>
        <taxon>Cnidaria</taxon>
        <taxon>Anthozoa</taxon>
        <taxon>Octocorallia</taxon>
        <taxon>Malacalcyonacea</taxon>
        <taxon>Plexauridae</taxon>
        <taxon>Paramuricea</taxon>
    </lineage>
</organism>